<protein>
    <submittedName>
        <fullName evidence="1">Uncharacterized protein</fullName>
    </submittedName>
</protein>
<dbReference type="EMBL" id="AWUE01009942">
    <property type="protein sequence ID" value="OMP12043.1"/>
    <property type="molecule type" value="Genomic_DNA"/>
</dbReference>
<keyword evidence="2" id="KW-1185">Reference proteome</keyword>
<name>A0A1R3KY57_9ROSI</name>
<evidence type="ECO:0000313" key="1">
    <source>
        <dbReference type="EMBL" id="OMP12043.1"/>
    </source>
</evidence>
<reference evidence="2" key="1">
    <citation type="submission" date="2013-09" db="EMBL/GenBank/DDBJ databases">
        <title>Corchorus olitorius genome sequencing.</title>
        <authorList>
            <person name="Alam M."/>
            <person name="Haque M.S."/>
            <person name="Islam M.S."/>
            <person name="Emdad E.M."/>
            <person name="Islam M.M."/>
            <person name="Ahmed B."/>
            <person name="Halim A."/>
            <person name="Hossen Q.M.M."/>
            <person name="Hossain M.Z."/>
            <person name="Ahmed R."/>
            <person name="Khan M.M."/>
            <person name="Islam R."/>
            <person name="Rashid M.M."/>
            <person name="Khan S.A."/>
            <person name="Rahman M.S."/>
            <person name="Alam M."/>
            <person name="Yahiya A.S."/>
            <person name="Khan M.S."/>
            <person name="Azam M.S."/>
            <person name="Haque T."/>
            <person name="Lashkar M.Z.H."/>
            <person name="Akhand A.I."/>
            <person name="Morshed G."/>
            <person name="Roy S."/>
            <person name="Uddin K.S."/>
            <person name="Rabeya T."/>
            <person name="Hossain A.S."/>
            <person name="Chowdhury A."/>
            <person name="Snigdha A.R."/>
            <person name="Mortoza M.S."/>
            <person name="Matin S.A."/>
            <person name="Hoque S.M.E."/>
            <person name="Islam M.K."/>
            <person name="Roy D.K."/>
            <person name="Haider R."/>
            <person name="Moosa M.M."/>
            <person name="Elias S.M."/>
            <person name="Hasan A.M."/>
            <person name="Jahan S."/>
            <person name="Shafiuddin M."/>
            <person name="Mahmood N."/>
            <person name="Shommy N.S."/>
        </authorList>
    </citation>
    <scope>NUCLEOTIDE SEQUENCE [LARGE SCALE GENOMIC DNA]</scope>
    <source>
        <strain evidence="2">cv. O-4</strain>
    </source>
</reference>
<organism evidence="1 2">
    <name type="scientific">Corchorus olitorius</name>
    <dbReference type="NCBI Taxonomy" id="93759"/>
    <lineage>
        <taxon>Eukaryota</taxon>
        <taxon>Viridiplantae</taxon>
        <taxon>Streptophyta</taxon>
        <taxon>Embryophyta</taxon>
        <taxon>Tracheophyta</taxon>
        <taxon>Spermatophyta</taxon>
        <taxon>Magnoliopsida</taxon>
        <taxon>eudicotyledons</taxon>
        <taxon>Gunneridae</taxon>
        <taxon>Pentapetalae</taxon>
        <taxon>rosids</taxon>
        <taxon>malvids</taxon>
        <taxon>Malvales</taxon>
        <taxon>Malvaceae</taxon>
        <taxon>Grewioideae</taxon>
        <taxon>Apeibeae</taxon>
        <taxon>Corchorus</taxon>
    </lineage>
</organism>
<accession>A0A1R3KY57</accession>
<dbReference type="AlphaFoldDB" id="A0A1R3KY57"/>
<comment type="caution">
    <text evidence="1">The sequence shown here is derived from an EMBL/GenBank/DDBJ whole genome shotgun (WGS) entry which is preliminary data.</text>
</comment>
<gene>
    <name evidence="1" type="ORF">COLO4_03495</name>
</gene>
<dbReference type="Proteomes" id="UP000187203">
    <property type="component" value="Unassembled WGS sequence"/>
</dbReference>
<evidence type="ECO:0000313" key="2">
    <source>
        <dbReference type="Proteomes" id="UP000187203"/>
    </source>
</evidence>
<sequence>MAQARLGLCLQRAKTKLAWLFKWRHYYKT</sequence>
<proteinExistence type="predicted"/>